<dbReference type="Proteomes" id="UP001204851">
    <property type="component" value="Unassembled WGS sequence"/>
</dbReference>
<comment type="caution">
    <text evidence="1">The sequence shown here is derived from an EMBL/GenBank/DDBJ whole genome shotgun (WGS) entry which is preliminary data.</text>
</comment>
<name>A0ABT1BMM3_9BURK</name>
<proteinExistence type="predicted"/>
<evidence type="ECO:0000313" key="2">
    <source>
        <dbReference type="Proteomes" id="UP001204851"/>
    </source>
</evidence>
<sequence length="83" mass="8983">MGSREIADLLHCRHDSVKRTVERLTEVEVLVRPPMVDEQLSDTLAQTRALVDEIQTTGIPAVVGSPAPAGLLAAQRSSPRLGR</sequence>
<dbReference type="EMBL" id="JAMXMC010000004">
    <property type="protein sequence ID" value="MCO5976807.1"/>
    <property type="molecule type" value="Genomic_DNA"/>
</dbReference>
<protein>
    <submittedName>
        <fullName evidence="1">Rha family transcriptional regulator</fullName>
    </submittedName>
</protein>
<keyword evidence="2" id="KW-1185">Reference proteome</keyword>
<gene>
    <name evidence="1" type="ORF">M0L44_08810</name>
</gene>
<dbReference type="RefSeq" id="WP_252769312.1">
    <property type="nucleotide sequence ID" value="NZ_JAMXMC010000004.1"/>
</dbReference>
<organism evidence="1 2">
    <name type="scientific">Ideonella oryzae</name>
    <dbReference type="NCBI Taxonomy" id="2937441"/>
    <lineage>
        <taxon>Bacteria</taxon>
        <taxon>Pseudomonadati</taxon>
        <taxon>Pseudomonadota</taxon>
        <taxon>Betaproteobacteria</taxon>
        <taxon>Burkholderiales</taxon>
        <taxon>Sphaerotilaceae</taxon>
        <taxon>Ideonella</taxon>
    </lineage>
</organism>
<reference evidence="1 2" key="1">
    <citation type="submission" date="2022-06" db="EMBL/GenBank/DDBJ databases">
        <title>Ideonella sp. NS12-5 Genome sequencing and assembly.</title>
        <authorList>
            <person name="Jung Y."/>
        </authorList>
    </citation>
    <scope>NUCLEOTIDE SEQUENCE [LARGE SCALE GENOMIC DNA]</scope>
    <source>
        <strain evidence="1 2">NS12-5</strain>
    </source>
</reference>
<accession>A0ABT1BMM3</accession>
<evidence type="ECO:0000313" key="1">
    <source>
        <dbReference type="EMBL" id="MCO5976807.1"/>
    </source>
</evidence>